<dbReference type="RefSeq" id="WP_182547469.1">
    <property type="nucleotide sequence ID" value="NZ_JACGXN010000001.1"/>
</dbReference>
<protein>
    <submittedName>
        <fullName evidence="2">Uncharacterized protein</fullName>
    </submittedName>
</protein>
<dbReference type="Proteomes" id="UP000549052">
    <property type="component" value="Unassembled WGS sequence"/>
</dbReference>
<proteinExistence type="predicted"/>
<dbReference type="AlphaFoldDB" id="A0A839EA07"/>
<dbReference type="PROSITE" id="PS51257">
    <property type="entry name" value="PROKAR_LIPOPROTEIN"/>
    <property type="match status" value="1"/>
</dbReference>
<evidence type="ECO:0000313" key="3">
    <source>
        <dbReference type="Proteomes" id="UP000549052"/>
    </source>
</evidence>
<feature type="region of interest" description="Disordered" evidence="1">
    <location>
        <begin position="1"/>
        <end position="21"/>
    </location>
</feature>
<accession>A0A839EA07</accession>
<sequence>MKLCAKQSRASGSGSVRTPMGSKAATLSGALAGCIDQHEPKTSMRVAYQGDQRAKRMDEMGFVITFPSSAMRERMATSSEPRSTPAQIMIFPGVRYERVAKDKRTRDKDKPGHRFFDPTPQPG</sequence>
<feature type="compositionally biased region" description="Basic and acidic residues" evidence="1">
    <location>
        <begin position="99"/>
        <end position="116"/>
    </location>
</feature>
<feature type="region of interest" description="Disordered" evidence="1">
    <location>
        <begin position="99"/>
        <end position="123"/>
    </location>
</feature>
<reference evidence="2 3" key="1">
    <citation type="submission" date="2020-07" db="EMBL/GenBank/DDBJ databases">
        <title>Genomic Encyclopedia of Type Strains, Phase IV (KMG-V): Genome sequencing to study the core and pangenomes of soil and plant-associated prokaryotes.</title>
        <authorList>
            <person name="Whitman W."/>
        </authorList>
    </citation>
    <scope>NUCLEOTIDE SEQUENCE [LARGE SCALE GENOMIC DNA]</scope>
    <source>
        <strain evidence="2 3">AN3</strain>
    </source>
</reference>
<comment type="caution">
    <text evidence="2">The sequence shown here is derived from an EMBL/GenBank/DDBJ whole genome shotgun (WGS) entry which is preliminary data.</text>
</comment>
<gene>
    <name evidence="2" type="ORF">FHW16_000385</name>
</gene>
<evidence type="ECO:0000256" key="1">
    <source>
        <dbReference type="SAM" id="MobiDB-lite"/>
    </source>
</evidence>
<name>A0A839EA07_9HYPH</name>
<organism evidence="2 3">
    <name type="scientific">Phyllobacterium myrsinacearum</name>
    <dbReference type="NCBI Taxonomy" id="28101"/>
    <lineage>
        <taxon>Bacteria</taxon>
        <taxon>Pseudomonadati</taxon>
        <taxon>Pseudomonadota</taxon>
        <taxon>Alphaproteobacteria</taxon>
        <taxon>Hyphomicrobiales</taxon>
        <taxon>Phyllobacteriaceae</taxon>
        <taxon>Phyllobacterium</taxon>
    </lineage>
</organism>
<dbReference type="EMBL" id="JACGXN010000001">
    <property type="protein sequence ID" value="MBA8876703.1"/>
    <property type="molecule type" value="Genomic_DNA"/>
</dbReference>
<evidence type="ECO:0000313" key="2">
    <source>
        <dbReference type="EMBL" id="MBA8876703.1"/>
    </source>
</evidence>
<keyword evidence="3" id="KW-1185">Reference proteome</keyword>